<evidence type="ECO:0000259" key="2">
    <source>
        <dbReference type="Pfam" id="PF00892"/>
    </source>
</evidence>
<keyword evidence="1" id="KW-0472">Membrane</keyword>
<dbReference type="PATRIC" id="fig|270351.10.peg.3587"/>
<evidence type="ECO:0000256" key="1">
    <source>
        <dbReference type="SAM" id="Phobius"/>
    </source>
</evidence>
<feature type="transmembrane region" description="Helical" evidence="1">
    <location>
        <begin position="38"/>
        <end position="58"/>
    </location>
</feature>
<dbReference type="Proteomes" id="UP000061432">
    <property type="component" value="Chromosome"/>
</dbReference>
<evidence type="ECO:0000313" key="4">
    <source>
        <dbReference type="Proteomes" id="UP000061432"/>
    </source>
</evidence>
<dbReference type="InterPro" id="IPR052756">
    <property type="entry name" value="Alkyne_AA_exporter"/>
</dbReference>
<feature type="transmembrane region" description="Helical" evidence="1">
    <location>
        <begin position="136"/>
        <end position="153"/>
    </location>
</feature>
<feature type="transmembrane region" description="Helical" evidence="1">
    <location>
        <begin position="256"/>
        <end position="278"/>
    </location>
</feature>
<dbReference type="Pfam" id="PF00892">
    <property type="entry name" value="EamA"/>
    <property type="match status" value="2"/>
</dbReference>
<dbReference type="PANTHER" id="PTHR12715:SF4">
    <property type="entry name" value="EAMA DOMAIN-CONTAINING PROTEIN"/>
    <property type="match status" value="1"/>
</dbReference>
<organism evidence="3 4">
    <name type="scientific">Methylobacterium aquaticum</name>
    <dbReference type="NCBI Taxonomy" id="270351"/>
    <lineage>
        <taxon>Bacteria</taxon>
        <taxon>Pseudomonadati</taxon>
        <taxon>Pseudomonadota</taxon>
        <taxon>Alphaproteobacteria</taxon>
        <taxon>Hyphomicrobiales</taxon>
        <taxon>Methylobacteriaceae</taxon>
        <taxon>Methylobacterium</taxon>
    </lineage>
</organism>
<proteinExistence type="predicted"/>
<dbReference type="GO" id="GO:0016020">
    <property type="term" value="C:membrane"/>
    <property type="evidence" value="ECO:0007669"/>
    <property type="project" value="InterPro"/>
</dbReference>
<accession>A0A0C6FUM8</accession>
<keyword evidence="1" id="KW-1133">Transmembrane helix</keyword>
<name>A0A0C6FUM8_9HYPH</name>
<sequence length="310" mass="32833">MVDRGKKTSIVLKLVLVQIFWAGTFVASEIALHEQPAATTAAVRFVVTTACYVALCLVSARQREPLWPRLRDLPVRDWAVLAAMGFFGVAAYTILLHLGLRHSTAANAALLIPTTQPVFTALLGAAVLGERPPAKLWLGLGLGLVGAILVISHDAGGSVALSSNVLIVLSAFAFSCYAVSAKFSPDRLDSLETTTLSFGFGMVFLLPMPFLLGEPVDLASASTTFWLSIAYLAIFATLLAYLWWNQAVKALGASRTGIFTFLMPPFAVALAALVLGHAPAAQQILGGCLALGGVAMSTFDRSLLSRQASR</sequence>
<feature type="transmembrane region" description="Helical" evidence="1">
    <location>
        <begin position="284"/>
        <end position="304"/>
    </location>
</feature>
<evidence type="ECO:0000313" key="3">
    <source>
        <dbReference type="EMBL" id="BAQ46805.1"/>
    </source>
</evidence>
<feature type="transmembrane region" description="Helical" evidence="1">
    <location>
        <begin position="224"/>
        <end position="244"/>
    </location>
</feature>
<feature type="transmembrane region" description="Helical" evidence="1">
    <location>
        <begin position="191"/>
        <end position="212"/>
    </location>
</feature>
<reference evidence="4" key="2">
    <citation type="submission" date="2015-01" db="EMBL/GenBank/DDBJ databases">
        <title>Complete genome sequence of Methylobacterium aquaticum strain 22A.</title>
        <authorList>
            <person name="Tani A."/>
            <person name="Ogura Y."/>
            <person name="Hayashi T."/>
        </authorList>
    </citation>
    <scope>NUCLEOTIDE SEQUENCE [LARGE SCALE GENOMIC DNA]</scope>
    <source>
        <strain evidence="4">MA-22A</strain>
    </source>
</reference>
<dbReference type="AlphaFoldDB" id="A0A0C6FUM8"/>
<dbReference type="PANTHER" id="PTHR12715">
    <property type="entry name" value="TRANSPORTER, DRUG/METABOLITE EXPORTER FAMILY"/>
    <property type="match status" value="1"/>
</dbReference>
<feature type="transmembrane region" description="Helical" evidence="1">
    <location>
        <begin position="106"/>
        <end position="129"/>
    </location>
</feature>
<protein>
    <submittedName>
        <fullName evidence="3">Permeases of the drug/metabolite transporter (DMT) superfamily</fullName>
    </submittedName>
</protein>
<feature type="domain" description="EamA" evidence="2">
    <location>
        <begin position="164"/>
        <end position="298"/>
    </location>
</feature>
<feature type="transmembrane region" description="Helical" evidence="1">
    <location>
        <begin position="159"/>
        <end position="179"/>
    </location>
</feature>
<dbReference type="EMBL" id="AP014704">
    <property type="protein sequence ID" value="BAQ46805.1"/>
    <property type="molecule type" value="Genomic_DNA"/>
</dbReference>
<dbReference type="SUPFAM" id="SSF103481">
    <property type="entry name" value="Multidrug resistance efflux transporter EmrE"/>
    <property type="match status" value="2"/>
</dbReference>
<dbReference type="InterPro" id="IPR000620">
    <property type="entry name" value="EamA_dom"/>
</dbReference>
<feature type="transmembrane region" description="Helical" evidence="1">
    <location>
        <begin position="78"/>
        <end position="100"/>
    </location>
</feature>
<feature type="domain" description="EamA" evidence="2">
    <location>
        <begin position="10"/>
        <end position="151"/>
    </location>
</feature>
<dbReference type="InterPro" id="IPR037185">
    <property type="entry name" value="EmrE-like"/>
</dbReference>
<dbReference type="RefSeq" id="WP_060847851.1">
    <property type="nucleotide sequence ID" value="NZ_AP014704.1"/>
</dbReference>
<dbReference type="STRING" id="270351.Maq22A_c18590"/>
<dbReference type="KEGG" id="maqu:Maq22A_c18590"/>
<reference evidence="3 4" key="1">
    <citation type="journal article" date="2015" name="Genome Announc.">
        <title>Complete Genome Sequence of Methylobacterium aquaticum Strain 22A, Isolated from Racomitrium japonicum Moss.</title>
        <authorList>
            <person name="Tani A."/>
            <person name="Ogura Y."/>
            <person name="Hayashi T."/>
            <person name="Kimbara K."/>
        </authorList>
    </citation>
    <scope>NUCLEOTIDE SEQUENCE [LARGE SCALE GENOMIC DNA]</scope>
    <source>
        <strain evidence="3 4">MA-22A</strain>
    </source>
</reference>
<dbReference type="OrthoDB" id="9806889at2"/>
<gene>
    <name evidence="3" type="primary">rhaT</name>
    <name evidence="3" type="ORF">Maq22A_c18590</name>
</gene>
<feature type="transmembrane region" description="Helical" evidence="1">
    <location>
        <begin position="12"/>
        <end position="32"/>
    </location>
</feature>
<keyword evidence="1" id="KW-0812">Transmembrane</keyword>